<dbReference type="GO" id="GO:0008967">
    <property type="term" value="F:phosphoglycolate phosphatase activity"/>
    <property type="evidence" value="ECO:0007669"/>
    <property type="project" value="TreeGrafter"/>
</dbReference>
<dbReference type="PANTHER" id="PTHR43434">
    <property type="entry name" value="PHOSPHOGLYCOLATE PHOSPHATASE"/>
    <property type="match status" value="1"/>
</dbReference>
<dbReference type="PRINTS" id="PR00413">
    <property type="entry name" value="HADHALOGNASE"/>
</dbReference>
<dbReference type="CDD" id="cd07505">
    <property type="entry name" value="HAD_BPGM-like"/>
    <property type="match status" value="1"/>
</dbReference>
<gene>
    <name evidence="1" type="ORF">DWY25_14990</name>
</gene>
<organism evidence="1 2">
    <name type="scientific">Holdemania filiformis</name>
    <dbReference type="NCBI Taxonomy" id="61171"/>
    <lineage>
        <taxon>Bacteria</taxon>
        <taxon>Bacillati</taxon>
        <taxon>Bacillota</taxon>
        <taxon>Erysipelotrichia</taxon>
        <taxon>Erysipelotrichales</taxon>
        <taxon>Erysipelotrichaceae</taxon>
        <taxon>Holdemania</taxon>
    </lineage>
</organism>
<dbReference type="SFLD" id="SFLDG01129">
    <property type="entry name" value="C1.5:_HAD__Beta-PGM__Phosphata"/>
    <property type="match status" value="1"/>
</dbReference>
<dbReference type="InterPro" id="IPR036412">
    <property type="entry name" value="HAD-like_sf"/>
</dbReference>
<dbReference type="GO" id="GO:0005829">
    <property type="term" value="C:cytosol"/>
    <property type="evidence" value="ECO:0007669"/>
    <property type="project" value="TreeGrafter"/>
</dbReference>
<dbReference type="NCBIfam" id="TIGR01549">
    <property type="entry name" value="HAD-SF-IA-v1"/>
    <property type="match status" value="1"/>
</dbReference>
<dbReference type="NCBIfam" id="TIGR01509">
    <property type="entry name" value="HAD-SF-IA-v3"/>
    <property type="match status" value="1"/>
</dbReference>
<sequence>MTQIKAVVFDMDGVLIDSEQYYQDRLMAYFRAMEVDLPPQRLNLLVGANGKMNLWPKILEGITLPQPYDEFMVGLREYRHAQGIEDYRPLLFPGVEETLKQLKARGKKLALASSSSFASIEKMLSDTGLYAYFELVTSGGMFKESKPNPEIYLFTAKKLKLDPHQCLVVEDSQYGIQAGVSAGMTVIARQDERFPMDQSQAHYFVKQLQEVPAIVDQLER</sequence>
<dbReference type="PANTHER" id="PTHR43434:SF1">
    <property type="entry name" value="PHOSPHOGLYCOLATE PHOSPHATASE"/>
    <property type="match status" value="1"/>
</dbReference>
<dbReference type="SUPFAM" id="SSF56784">
    <property type="entry name" value="HAD-like"/>
    <property type="match status" value="1"/>
</dbReference>
<dbReference type="Pfam" id="PF00702">
    <property type="entry name" value="Hydrolase"/>
    <property type="match status" value="1"/>
</dbReference>
<evidence type="ECO:0000313" key="2">
    <source>
        <dbReference type="Proteomes" id="UP000284178"/>
    </source>
</evidence>
<dbReference type="Proteomes" id="UP000284178">
    <property type="component" value="Unassembled WGS sequence"/>
</dbReference>
<comment type="caution">
    <text evidence="1">The sequence shown here is derived from an EMBL/GenBank/DDBJ whole genome shotgun (WGS) entry which is preliminary data.</text>
</comment>
<dbReference type="GO" id="GO:0006281">
    <property type="term" value="P:DNA repair"/>
    <property type="evidence" value="ECO:0007669"/>
    <property type="project" value="TreeGrafter"/>
</dbReference>
<keyword evidence="2" id="KW-1185">Reference proteome</keyword>
<dbReference type="RefSeq" id="WP_006057864.1">
    <property type="nucleotide sequence ID" value="NZ_CABJCV010000024.1"/>
</dbReference>
<dbReference type="InterPro" id="IPR023198">
    <property type="entry name" value="PGP-like_dom2"/>
</dbReference>
<dbReference type="Gene3D" id="3.40.50.1000">
    <property type="entry name" value="HAD superfamily/HAD-like"/>
    <property type="match status" value="1"/>
</dbReference>
<dbReference type="InterPro" id="IPR050155">
    <property type="entry name" value="HAD-like_hydrolase_sf"/>
</dbReference>
<proteinExistence type="predicted"/>
<dbReference type="AlphaFoldDB" id="A0A412FLZ0"/>
<name>A0A412FLZ0_9FIRM</name>
<dbReference type="SFLD" id="SFLDS00003">
    <property type="entry name" value="Haloacid_Dehalogenase"/>
    <property type="match status" value="1"/>
</dbReference>
<accession>A0A412FLZ0</accession>
<dbReference type="GeneID" id="83016706"/>
<protein>
    <submittedName>
        <fullName evidence="1">HAD family phosphatase</fullName>
    </submittedName>
</protein>
<dbReference type="InterPro" id="IPR023214">
    <property type="entry name" value="HAD_sf"/>
</dbReference>
<dbReference type="SFLD" id="SFLDG01135">
    <property type="entry name" value="C1.5.6:_HAD__Beta-PGM__Phospha"/>
    <property type="match status" value="1"/>
</dbReference>
<dbReference type="EMBL" id="QRUP01000024">
    <property type="protein sequence ID" value="RGR69192.1"/>
    <property type="molecule type" value="Genomic_DNA"/>
</dbReference>
<dbReference type="Gene3D" id="1.10.150.240">
    <property type="entry name" value="Putative phosphatase, domain 2"/>
    <property type="match status" value="1"/>
</dbReference>
<evidence type="ECO:0000313" key="1">
    <source>
        <dbReference type="EMBL" id="RGR69192.1"/>
    </source>
</evidence>
<reference evidence="1 2" key="1">
    <citation type="submission" date="2018-08" db="EMBL/GenBank/DDBJ databases">
        <title>A genome reference for cultivated species of the human gut microbiota.</title>
        <authorList>
            <person name="Zou Y."/>
            <person name="Xue W."/>
            <person name="Luo G."/>
        </authorList>
    </citation>
    <scope>NUCLEOTIDE SEQUENCE [LARGE SCALE GENOMIC DNA]</scope>
    <source>
        <strain evidence="1 2">AF24-29</strain>
    </source>
</reference>
<dbReference type="InterPro" id="IPR006439">
    <property type="entry name" value="HAD-SF_hydro_IA"/>
</dbReference>